<dbReference type="InterPro" id="IPR004843">
    <property type="entry name" value="Calcineurin-like_PHP"/>
</dbReference>
<dbReference type="SUPFAM" id="SSF49363">
    <property type="entry name" value="Purple acid phosphatase, N-terminal domain"/>
    <property type="match status" value="1"/>
</dbReference>
<feature type="domain" description="BACON" evidence="4">
    <location>
        <begin position="578"/>
        <end position="641"/>
    </location>
</feature>
<keyword evidence="6" id="KW-1185">Reference proteome</keyword>
<comment type="caution">
    <text evidence="5">The sequence shown here is derived from an EMBL/GenBank/DDBJ whole genome shotgun (WGS) entry which is preliminary data.</text>
</comment>
<name>A0A5B0V9Y7_9GAMM</name>
<dbReference type="InterPro" id="IPR013783">
    <property type="entry name" value="Ig-like_fold"/>
</dbReference>
<evidence type="ECO:0000259" key="3">
    <source>
        <dbReference type="Pfam" id="PF16656"/>
    </source>
</evidence>
<evidence type="ECO:0000256" key="1">
    <source>
        <dbReference type="ARBA" id="ARBA00022729"/>
    </source>
</evidence>
<sequence length="973" mass="104329">MVRQSLASTSKHAHFNYSHRPFLAMLLLLLAYCTPLLAAELLISESPDRSAPQSLDTDPVSGLVYIFVGSAEYAEQVRFYLDGSHVQTENTIPWDFSGTTPDDLGNPLDTRDLADGNYEVRADVYQGGTVVENLTSMMRIANQAPPEAGGDARQLHIGWEVDPGESLVLMWFSPLAAPPASVEYRRSGESVWSRIQGVLSHSTADGDYLKAALDGLLPDTAYEFRVALADGVWSKVYQAYTAPAAGPADFDAVFLADTGLVGRLDGLATGTAQVIEEIALLNPRMILLGGDYAYFDTDKRYVTLERTIAAWFEQMADIAGQSPMMPTYGNHEVLLGEGFETWVDFFPTPDGWNGRRMYSFDAGEAHFVSVFGVNEYQRLSDDALSWLQTDLAAATGRGQRWLVPYFHAAPFSEGTNHSSALALRDQLGPLFEAAGVQLVLTAHDQSYERTYPMVDVPSLNNATSERLHCYGMDDGVSWVKIGPGGKLSNISGDFSPWRTPVPPDWTAFRNNTLHHYGHLSVTATGILNLDVIGVVGDGSAPLVVDRVRYSVAGCEPEVVTAPRQVTLLAEPGEFVSESLAISGESGASLNFEVTQVPGWLSVSQLSGTTPASIELQADTSALPVGEYSAILQVSVGQDTATWVPVILRVGGSSYELMVSDNPERAGAVSLNGATLQGDQYIFTSPDEEVSQVRFYMDDASGTGTVTKTEGRAPFDLAGTAPDDLAYPYATASLADGAHELGARITLSGGLDVLVSAGFMVANDVPRLDASPGSILFSVSSPELYGQQNVLVQMTDGSNPGFTATSTAAWLDVSPPSGSVPETLVLSADASELPPGDYQGSVVVRTADGGEIEIPVRLVYDQAVSYSLEVSMMADRSNPIPLSGATLSGDVYVFVADSEGMKRVTFYLDDPDRAGSAIKLENRAPWDFAGTDTKPPRDAYAYNLNGLSGQHTITALVQDADGEHVIHSSFDVSP</sequence>
<dbReference type="Proteomes" id="UP000323161">
    <property type="component" value="Unassembled WGS sequence"/>
</dbReference>
<feature type="domain" description="Purple acid phosphatase N-terminal" evidence="3">
    <location>
        <begin position="153"/>
        <end position="240"/>
    </location>
</feature>
<organism evidence="5 6">
    <name type="scientific">Marinobacter salinexigens</name>
    <dbReference type="NCBI Taxonomy" id="2919747"/>
    <lineage>
        <taxon>Bacteria</taxon>
        <taxon>Pseudomonadati</taxon>
        <taxon>Pseudomonadota</taxon>
        <taxon>Gammaproteobacteria</taxon>
        <taxon>Pseudomonadales</taxon>
        <taxon>Marinobacteraceae</taxon>
        <taxon>Marinobacter</taxon>
    </lineage>
</organism>
<dbReference type="GO" id="GO:0003993">
    <property type="term" value="F:acid phosphatase activity"/>
    <property type="evidence" value="ECO:0007669"/>
    <property type="project" value="InterPro"/>
</dbReference>
<dbReference type="AlphaFoldDB" id="A0A5B0V9Y7"/>
<evidence type="ECO:0000259" key="2">
    <source>
        <dbReference type="Pfam" id="PF00149"/>
    </source>
</evidence>
<dbReference type="InterPro" id="IPR015914">
    <property type="entry name" value="PAPs_N"/>
</dbReference>
<dbReference type="InterPro" id="IPR024361">
    <property type="entry name" value="BACON"/>
</dbReference>
<evidence type="ECO:0000313" key="6">
    <source>
        <dbReference type="Proteomes" id="UP000323161"/>
    </source>
</evidence>
<dbReference type="GO" id="GO:0046872">
    <property type="term" value="F:metal ion binding"/>
    <property type="evidence" value="ECO:0007669"/>
    <property type="project" value="InterPro"/>
</dbReference>
<dbReference type="InterPro" id="IPR039331">
    <property type="entry name" value="PAPs-like"/>
</dbReference>
<dbReference type="CDD" id="cd00063">
    <property type="entry name" value="FN3"/>
    <property type="match status" value="1"/>
</dbReference>
<reference evidence="5 6" key="1">
    <citation type="submission" date="2019-08" db="EMBL/GenBank/DDBJ databases">
        <title>Marinobacter ZYF650 sp. nov., a marine bacterium isolated from seawater of the Mariana trench.</title>
        <authorList>
            <person name="Ahmad W."/>
        </authorList>
    </citation>
    <scope>NUCLEOTIDE SEQUENCE [LARGE SCALE GENOMIC DNA]</scope>
    <source>
        <strain evidence="5 6">ZYF650</strain>
    </source>
</reference>
<evidence type="ECO:0000313" key="5">
    <source>
        <dbReference type="EMBL" id="KAA1171472.1"/>
    </source>
</evidence>
<feature type="domain" description="Calcineurin-like phosphoesterase" evidence="2">
    <location>
        <begin position="254"/>
        <end position="444"/>
    </location>
</feature>
<accession>A0A5B0V9Y7</accession>
<keyword evidence="1" id="KW-0732">Signal</keyword>
<evidence type="ECO:0000259" key="4">
    <source>
        <dbReference type="Pfam" id="PF19190"/>
    </source>
</evidence>
<dbReference type="SUPFAM" id="SSF56300">
    <property type="entry name" value="Metallo-dependent phosphatases"/>
    <property type="match status" value="1"/>
</dbReference>
<dbReference type="InterPro" id="IPR029052">
    <property type="entry name" value="Metallo-depent_PP-like"/>
</dbReference>
<feature type="domain" description="BACON" evidence="4">
    <location>
        <begin position="800"/>
        <end position="845"/>
    </location>
</feature>
<dbReference type="Gene3D" id="2.60.40.10">
    <property type="entry name" value="Immunoglobulins"/>
    <property type="match status" value="1"/>
</dbReference>
<dbReference type="PANTHER" id="PTHR22953:SF153">
    <property type="entry name" value="PURPLE ACID PHOSPHATASE"/>
    <property type="match status" value="1"/>
</dbReference>
<dbReference type="EMBL" id="VTUU01000010">
    <property type="protein sequence ID" value="KAA1171472.1"/>
    <property type="molecule type" value="Genomic_DNA"/>
</dbReference>
<proteinExistence type="predicted"/>
<evidence type="ECO:0008006" key="7">
    <source>
        <dbReference type="Google" id="ProtNLM"/>
    </source>
</evidence>
<protein>
    <recommendedName>
        <fullName evidence="7">Calcineurin-like phosphoesterase domain-containing protein</fullName>
    </recommendedName>
</protein>
<dbReference type="InterPro" id="IPR003961">
    <property type="entry name" value="FN3_dom"/>
</dbReference>
<dbReference type="Pfam" id="PF00149">
    <property type="entry name" value="Metallophos"/>
    <property type="match status" value="1"/>
</dbReference>
<dbReference type="Gene3D" id="3.60.21.10">
    <property type="match status" value="1"/>
</dbReference>
<gene>
    <name evidence="5" type="ORF">FWJ25_16640</name>
</gene>
<dbReference type="PANTHER" id="PTHR22953">
    <property type="entry name" value="ACID PHOSPHATASE RELATED"/>
    <property type="match status" value="1"/>
</dbReference>
<dbReference type="Pfam" id="PF16656">
    <property type="entry name" value="Pur_ac_phosph_N"/>
    <property type="match status" value="1"/>
</dbReference>
<dbReference type="InterPro" id="IPR008963">
    <property type="entry name" value="Purple_acid_Pase-like_N"/>
</dbReference>
<dbReference type="Gene3D" id="2.60.40.380">
    <property type="entry name" value="Purple acid phosphatase-like, N-terminal"/>
    <property type="match status" value="1"/>
</dbReference>
<dbReference type="Pfam" id="PF19190">
    <property type="entry name" value="BACON_2"/>
    <property type="match status" value="2"/>
</dbReference>